<dbReference type="InterPro" id="IPR027417">
    <property type="entry name" value="P-loop_NTPase"/>
</dbReference>
<dbReference type="InterPro" id="IPR003593">
    <property type="entry name" value="AAA+_ATPase"/>
</dbReference>
<dbReference type="Gene3D" id="3.40.50.300">
    <property type="entry name" value="P-loop containing nucleotide triphosphate hydrolases"/>
    <property type="match status" value="1"/>
</dbReference>
<evidence type="ECO:0000259" key="1">
    <source>
        <dbReference type="SMART" id="SM00382"/>
    </source>
</evidence>
<proteinExistence type="predicted"/>
<keyword evidence="3" id="KW-1185">Reference proteome</keyword>
<dbReference type="Pfam" id="PF12458">
    <property type="entry name" value="DUF3686"/>
    <property type="match status" value="1"/>
</dbReference>
<protein>
    <submittedName>
        <fullName evidence="2">AAA family ATPase</fullName>
    </submittedName>
</protein>
<dbReference type="GO" id="GO:0005524">
    <property type="term" value="F:ATP binding"/>
    <property type="evidence" value="ECO:0007669"/>
    <property type="project" value="InterPro"/>
</dbReference>
<dbReference type="InterPro" id="IPR057224">
    <property type="entry name" value="DUF7902"/>
</dbReference>
<gene>
    <name evidence="2" type="ORF">FHP91_19405</name>
</gene>
<dbReference type="Proteomes" id="UP000319502">
    <property type="component" value="Unassembled WGS sequence"/>
</dbReference>
<evidence type="ECO:0000313" key="2">
    <source>
        <dbReference type="EMBL" id="TVO51630.1"/>
    </source>
</evidence>
<dbReference type="SMART" id="SM00382">
    <property type="entry name" value="AAA"/>
    <property type="match status" value="1"/>
</dbReference>
<evidence type="ECO:0000313" key="3">
    <source>
        <dbReference type="Proteomes" id="UP000319502"/>
    </source>
</evidence>
<dbReference type="InterPro" id="IPR003959">
    <property type="entry name" value="ATPase_AAA_core"/>
</dbReference>
<name>A0A557QFE8_9RHOO</name>
<comment type="caution">
    <text evidence="2">The sequence shown here is derived from an EMBL/GenBank/DDBJ whole genome shotgun (WGS) entry which is preliminary data.</text>
</comment>
<dbReference type="OrthoDB" id="9814769at2"/>
<dbReference type="Pfam" id="PF25472">
    <property type="entry name" value="DUF7902"/>
    <property type="match status" value="1"/>
</dbReference>
<sequence>MMADTPSEPVADDIDTTVTDSGSYELLKKRLADQGARLKEKTRALNDARIAEFGRSDSALVMRTRARTENNCTARDIVRIGNLLLLGYNVFIGLRKETRVADVFSLYRFAAADGSEELEPVPLDNTFLGDPRFCADFRELYAYYKQASLIQLRINQQKLLAAFQIGQQLHDVRVFRWSIEPGGALRYIDNRGERDIALPPTHDFEWTLATRDNHVGGKHPHVNILDLLFVETVGGDLTVKLENNTESGLGIYSEPVEDRNQALADAEIAYARIGSLVLLKIRPYREKDERFLVFNTRTRKVLRIDAIGRSCVQLPEDHGIIFPGGYYLQSGDHKRFDLPHDLATQLRFKRMLRSPNGEDVLYVFYQPGKGYYALFSYNLINKTLGTPIISNGYAHFDDGRILVFQAESIEPTRNHPMQLWQTPFVSDEHAAQAPVAQGFFGRIGNAELVRGISELNGIARAVEEQAPTRTAYDALISQCVRSLDAYFWLDDAAAGSLATDVRAIADGARATLDEFEKVEGIRRDTAHALAEAEGRQRALMTDIASMLWQYPDDFVRALGWVREQRGRLQTLKELRYTDLPRIDAMDAALVEEQQRVGERVIGFLADERAFDTHRSALERIGKQLPDAATSEDIATLLAELDCSAAGLDLLTEQLGNLPGGDAVVRTRILDNISAIYADINRLRAKARKQRRSLGATEAAAEFGAQFKLFGQAVENALELADTPEKCDDALTRLLAQLEELEGRFADQEAFIGDIAAKREAVYEALSARRQTLLEARQRRNQALADAAARILDGIARRVGQLSDIEQVHTYFAADALIAKLRKQIDELRTLGAAVLADDVETRLKTARDQAIRTVRDRHELVADDGNTLRFGRHAFTINRQPLDLTLVPRDGDLAFHLNGTDYFGNVADTRLSALKNHWDQALISESTALYRAEYLAGTLLDSALAGRATCSWQALQTLCLEGPEAQPRLLELVRQFSAARYQEGYLKGVHDHDAALILSAALSMQADAGLLADSPHARALALLYWLHGGFDAERQALLRMARSAVQMMTVFGAQDGIARLVNELATTLSAFAPRFDFDAQDNALAHQAARYLVRQLAAPHGGEQWVISGRGADLADALRRQLDQAGLLTAWQADLANASPEARWRMALEWVVALAGETAHADARTWVHDAATLIATPVERERINATLDRQITGLLGEHPRITDGQLSLNLNNFWQRWLHHRQVVVPAFETLQALRMDLVASEKRRLRLNQFQAKPLSSFVRNRLIDEVYLPIIGDNLAKQIGVAGEANRSDRMGLLLLISPPGYGKTTLMEYVADRLGLIFVRINCPALGHDITALDPAGAKHSAARQELEKLNLGLAMGNNVMLYLDDIQHTNPEFLQKFIALADGTRRIEAVRDGEPFTCDLRGKRFAVVMAGNPYTESGDVFKIPDMLANRADIYNLGDVLSGREALFSLSYIENALTANPTLLPLASRDPKDVHLLVRMAEGEEVAGSAFSHAYSTAELNELTALMRRLFRARDLLLKVNLAYIESAAQQDAYRTEPPFKLQGSYRNMAKLAARITPLISDAELDALLRDHYRGEAQTLTTGAEENLLKLTELLDSQNPTEIERWREIKSEFVRRRKLGGDDTDGSMRIANSLLDVARAVDGLRPGEDLNATLRTGLGDLARSLQSLKPSINVKAGAPDLAGVEQAVRSMSEAYEKVLLPLVNATYLKMRLDHTMWDEVKRISGFIEQLQDRSVTDTYAADKPADNHKRKR</sequence>
<feature type="domain" description="AAA+ ATPase" evidence="1">
    <location>
        <begin position="1292"/>
        <end position="1441"/>
    </location>
</feature>
<reference evidence="2 3" key="1">
    <citation type="submission" date="2019-07" db="EMBL/GenBank/DDBJ databases">
        <title>The pathways for chlorine oxyanion respiration interact through the shared metabolite chlorate.</title>
        <authorList>
            <person name="Barnum T.P."/>
            <person name="Cheng Y."/>
            <person name="Hill K.A."/>
            <person name="Lucas L.N."/>
            <person name="Carlson H.K."/>
            <person name="Coates J.D."/>
        </authorList>
    </citation>
    <scope>NUCLEOTIDE SEQUENCE [LARGE SCALE GENOMIC DNA]</scope>
    <source>
        <strain evidence="2 3">SFB-3</strain>
    </source>
</reference>
<accession>A0A557QFE8</accession>
<dbReference type="InterPro" id="IPR020958">
    <property type="entry name" value="DUF3686"/>
</dbReference>
<dbReference type="EMBL" id="VMNK01000019">
    <property type="protein sequence ID" value="TVO51630.1"/>
    <property type="molecule type" value="Genomic_DNA"/>
</dbReference>
<organism evidence="2 3">
    <name type="scientific">Denitromonas halophila</name>
    <dbReference type="NCBI Taxonomy" id="1629404"/>
    <lineage>
        <taxon>Bacteria</taxon>
        <taxon>Pseudomonadati</taxon>
        <taxon>Pseudomonadota</taxon>
        <taxon>Betaproteobacteria</taxon>
        <taxon>Rhodocyclales</taxon>
        <taxon>Zoogloeaceae</taxon>
        <taxon>Denitromonas</taxon>
    </lineage>
</organism>
<dbReference type="SUPFAM" id="SSF52540">
    <property type="entry name" value="P-loop containing nucleoside triphosphate hydrolases"/>
    <property type="match status" value="1"/>
</dbReference>
<dbReference type="Pfam" id="PF00004">
    <property type="entry name" value="AAA"/>
    <property type="match status" value="1"/>
</dbReference>
<dbReference type="GO" id="GO:0016887">
    <property type="term" value="F:ATP hydrolysis activity"/>
    <property type="evidence" value="ECO:0007669"/>
    <property type="project" value="InterPro"/>
</dbReference>